<sequence length="275" mass="30254">MKLKSVLDIAAELQNWFEEDISISVMDDTACRGYFPHPSLDFGIKTGDPLEMYKNTVSYKAIQTRKRQIGYVNKDQSQFGVPYVAISCPIMDGDILQGAMTIMRSTKQVDSLVEVGEEIMSAVEELYASSEELSAQGEELAATARYMETETVNVNEKLNNVTEITTTIKRISQQSNILGINASIEAARVGEHGRGFAVVAEEVRKLSDTTKTSATGIEADIDRVYNSVSLLIESVNQLALVSENQSQGVLELTKALSHIATMAEELVTMGKRNRT</sequence>
<dbReference type="GO" id="GO:0016020">
    <property type="term" value="C:membrane"/>
    <property type="evidence" value="ECO:0007669"/>
    <property type="project" value="InterPro"/>
</dbReference>
<dbReference type="PANTHER" id="PTHR32089:SF112">
    <property type="entry name" value="LYSOZYME-LIKE PROTEIN-RELATED"/>
    <property type="match status" value="1"/>
</dbReference>
<dbReference type="Gene3D" id="1.10.287.950">
    <property type="entry name" value="Methyl-accepting chemotaxis protein"/>
    <property type="match status" value="1"/>
</dbReference>
<gene>
    <name evidence="4" type="ORF">DesyoDRAFT_2340</name>
</gene>
<dbReference type="Proteomes" id="UP000005104">
    <property type="component" value="Chromosome"/>
</dbReference>
<accession>H5XUW8</accession>
<dbReference type="AlphaFoldDB" id="H5XUW8"/>
<keyword evidence="1 2" id="KW-0807">Transducer</keyword>
<protein>
    <submittedName>
        <fullName evidence="4">Methyl-accepting chemotaxis protein</fullName>
    </submittedName>
</protein>
<dbReference type="Pfam" id="PF00015">
    <property type="entry name" value="MCPsignal"/>
    <property type="match status" value="1"/>
</dbReference>
<dbReference type="GO" id="GO:0007165">
    <property type="term" value="P:signal transduction"/>
    <property type="evidence" value="ECO:0007669"/>
    <property type="project" value="UniProtKB-KW"/>
</dbReference>
<dbReference type="InterPro" id="IPR004089">
    <property type="entry name" value="MCPsignal_dom"/>
</dbReference>
<dbReference type="PROSITE" id="PS50111">
    <property type="entry name" value="CHEMOTAXIS_TRANSDUC_2"/>
    <property type="match status" value="1"/>
</dbReference>
<dbReference type="SMART" id="SM00283">
    <property type="entry name" value="MA"/>
    <property type="match status" value="1"/>
</dbReference>
<proteinExistence type="predicted"/>
<evidence type="ECO:0000313" key="5">
    <source>
        <dbReference type="Proteomes" id="UP000005104"/>
    </source>
</evidence>
<name>H5XUW8_9FIRM</name>
<dbReference type="STRING" id="768710.DesyoDRAFT_2340"/>
<dbReference type="SUPFAM" id="SSF58104">
    <property type="entry name" value="Methyl-accepting chemotaxis protein (MCP) signaling domain"/>
    <property type="match status" value="1"/>
</dbReference>
<evidence type="ECO:0000256" key="2">
    <source>
        <dbReference type="PROSITE-ProRule" id="PRU00284"/>
    </source>
</evidence>
<feature type="domain" description="Methyl-accepting transducer" evidence="3">
    <location>
        <begin position="153"/>
        <end position="275"/>
    </location>
</feature>
<dbReference type="PANTHER" id="PTHR32089">
    <property type="entry name" value="METHYL-ACCEPTING CHEMOTAXIS PROTEIN MCPB"/>
    <property type="match status" value="1"/>
</dbReference>
<evidence type="ECO:0000313" key="4">
    <source>
        <dbReference type="EMBL" id="EHQ89420.1"/>
    </source>
</evidence>
<dbReference type="OrthoDB" id="3192at2"/>
<dbReference type="HOGENOM" id="CLU_043276_0_0_9"/>
<dbReference type="eggNOG" id="COG0840">
    <property type="taxonomic scope" value="Bacteria"/>
</dbReference>
<evidence type="ECO:0000256" key="1">
    <source>
        <dbReference type="ARBA" id="ARBA00023224"/>
    </source>
</evidence>
<evidence type="ECO:0000259" key="3">
    <source>
        <dbReference type="PROSITE" id="PS50111"/>
    </source>
</evidence>
<dbReference type="EMBL" id="CM001441">
    <property type="protein sequence ID" value="EHQ89420.1"/>
    <property type="molecule type" value="Genomic_DNA"/>
</dbReference>
<dbReference type="RefSeq" id="WP_007783084.1">
    <property type="nucleotide sequence ID" value="NZ_CM001441.1"/>
</dbReference>
<keyword evidence="5" id="KW-1185">Reference proteome</keyword>
<reference evidence="4 5" key="1">
    <citation type="submission" date="2011-11" db="EMBL/GenBank/DDBJ databases">
        <title>The Noncontiguous Finished genome of Desulfosporosinus youngiae DSM 17734.</title>
        <authorList>
            <consortium name="US DOE Joint Genome Institute (JGI-PGF)"/>
            <person name="Lucas S."/>
            <person name="Han J."/>
            <person name="Lapidus A."/>
            <person name="Cheng J.-F."/>
            <person name="Goodwin L."/>
            <person name="Pitluck S."/>
            <person name="Peters L."/>
            <person name="Ovchinnikova G."/>
            <person name="Lu M."/>
            <person name="Land M.L."/>
            <person name="Hauser L."/>
            <person name="Pester M."/>
            <person name="Spring S."/>
            <person name="Ollivier B."/>
            <person name="Rattei T."/>
            <person name="Klenk H.-P."/>
            <person name="Wagner M."/>
            <person name="Loy A."/>
            <person name="Woyke T.J."/>
        </authorList>
    </citation>
    <scope>NUCLEOTIDE SEQUENCE [LARGE SCALE GENOMIC DNA]</scope>
    <source>
        <strain evidence="4 5">DSM 17734</strain>
    </source>
</reference>
<organism evidence="4 5">
    <name type="scientific">Desulfosporosinus youngiae DSM 17734</name>
    <dbReference type="NCBI Taxonomy" id="768710"/>
    <lineage>
        <taxon>Bacteria</taxon>
        <taxon>Bacillati</taxon>
        <taxon>Bacillota</taxon>
        <taxon>Clostridia</taxon>
        <taxon>Eubacteriales</taxon>
        <taxon>Desulfitobacteriaceae</taxon>
        <taxon>Desulfosporosinus</taxon>
    </lineage>
</organism>